<dbReference type="GO" id="GO:0005911">
    <property type="term" value="C:cell-cell junction"/>
    <property type="evidence" value="ECO:0007669"/>
    <property type="project" value="TreeGrafter"/>
</dbReference>
<name>A0AAD7WXF9_9TELE</name>
<evidence type="ECO:0000259" key="10">
    <source>
        <dbReference type="PROSITE" id="PS50268"/>
    </source>
</evidence>
<proteinExistence type="predicted"/>
<keyword evidence="3" id="KW-0677">Repeat</keyword>
<sequence length="660" mass="73271">MAWLNMGSCTGVHTSLLCLLSLLLPLSEVSCQGPQELGVAPRFLFTHPLYNATVYENSAARTYINSEVRMGISLVLCSWEIQTKGGNSAILNREIQDSYALTVKATTKGGLEASTKVNVQVLDMNDLPPLFSPIAYSITISESTPLGTSVAQVTATDADIGCNGEFYYYFREKVENFAIHPTSGMIYLSAKLNADKKKSYDLEVFAVDRGMKPYGNNDVSSTAKISVYVERVNEYAPTMNIDVNIPSLLDKNPVYAVVTVEDLDNGLNGDIEWVSIVAGDPLEQFVVDRSAVGNEYKIKTSEPVDWDSFPYGRNLTLQAKDRGLPPKFSDFQLDREYTSTFSLRIEARDKAKKGSQRFSVTLLTVSLEDVNDCTPTFIPNIYNTRIPEDLPMGTIITWLESQDPDLGPGGQVRYNLLNSFNGMFEVHRNSGAIRLAKELDYEDQQFYNLTVQASDNGQPISLHSNSFVEVEVVDVNENLYAPYFSDIALKASVKENSRIGTSVFKVTAKDNDKGKDGDIRYSIRGVIYTTDTLDHETKDSYWLTICAADRGVVPLYGTIEIYIQVGDVNDNAPLTSDPIYHPTVMENSPKDVSVIRIQAQDLDASVSGDRLSYRITSGNPQNFFAMNPKTGKPSQMLASLWVILYLTSRQWLGQFGFEMG</sequence>
<keyword evidence="6" id="KW-1133">Transmembrane helix</keyword>
<dbReference type="GO" id="GO:0007156">
    <property type="term" value="P:homophilic cell adhesion via plasma membrane adhesion molecules"/>
    <property type="evidence" value="ECO:0007669"/>
    <property type="project" value="InterPro"/>
</dbReference>
<dbReference type="GO" id="GO:0005509">
    <property type="term" value="F:calcium ion binding"/>
    <property type="evidence" value="ECO:0007669"/>
    <property type="project" value="UniProtKB-UniRule"/>
</dbReference>
<dbReference type="Gene3D" id="2.60.40.60">
    <property type="entry name" value="Cadherins"/>
    <property type="match status" value="7"/>
</dbReference>
<feature type="domain" description="Cadherin" evidence="10">
    <location>
        <begin position="576"/>
        <end position="631"/>
    </location>
</feature>
<feature type="domain" description="Cadherin" evidence="10">
    <location>
        <begin position="378"/>
        <end position="484"/>
    </location>
</feature>
<dbReference type="PROSITE" id="PS50268">
    <property type="entry name" value="CADHERIN_2"/>
    <property type="match status" value="6"/>
</dbReference>
<dbReference type="InterPro" id="IPR050971">
    <property type="entry name" value="Cadherin-domain_protein"/>
</dbReference>
<gene>
    <name evidence="11" type="ORF">AAFF_G00129560</name>
</gene>
<evidence type="ECO:0000256" key="3">
    <source>
        <dbReference type="ARBA" id="ARBA00022737"/>
    </source>
</evidence>
<accession>A0AAD7WXF9</accession>
<dbReference type="FunFam" id="2.60.40.60:FF:000092">
    <property type="entry name" value="Protocadherin 8"/>
    <property type="match status" value="1"/>
</dbReference>
<feature type="domain" description="Cadherin" evidence="10">
    <location>
        <begin position="132"/>
        <end position="239"/>
    </location>
</feature>
<organism evidence="11 12">
    <name type="scientific">Aldrovandia affinis</name>
    <dbReference type="NCBI Taxonomy" id="143900"/>
    <lineage>
        <taxon>Eukaryota</taxon>
        <taxon>Metazoa</taxon>
        <taxon>Chordata</taxon>
        <taxon>Craniata</taxon>
        <taxon>Vertebrata</taxon>
        <taxon>Euteleostomi</taxon>
        <taxon>Actinopterygii</taxon>
        <taxon>Neopterygii</taxon>
        <taxon>Teleostei</taxon>
        <taxon>Notacanthiformes</taxon>
        <taxon>Halosauridae</taxon>
        <taxon>Aldrovandia</taxon>
    </lineage>
</organism>
<feature type="chain" id="PRO_5042267571" description="Cadherin domain-containing protein" evidence="9">
    <location>
        <begin position="32"/>
        <end position="660"/>
    </location>
</feature>
<dbReference type="PANTHER" id="PTHR24025:SF21">
    <property type="entry name" value="FAT ATYPICAL CADHERIN 3"/>
    <property type="match status" value="1"/>
</dbReference>
<dbReference type="AlphaFoldDB" id="A0AAD7WXF9"/>
<dbReference type="PANTHER" id="PTHR24025">
    <property type="entry name" value="DESMOGLEIN FAMILY MEMBER"/>
    <property type="match status" value="1"/>
</dbReference>
<protein>
    <recommendedName>
        <fullName evidence="10">Cadherin domain-containing protein</fullName>
    </recommendedName>
</protein>
<comment type="caution">
    <text evidence="11">The sequence shown here is derived from an EMBL/GenBank/DDBJ whole genome shotgun (WGS) entry which is preliminary data.</text>
</comment>
<keyword evidence="4 8" id="KW-0106">Calcium</keyword>
<feature type="domain" description="Cadherin" evidence="10">
    <location>
        <begin position="333"/>
        <end position="377"/>
    </location>
</feature>
<dbReference type="FunFam" id="2.60.40.60:FF:000067">
    <property type="entry name" value="FAT atypical cadherin 1"/>
    <property type="match status" value="1"/>
</dbReference>
<dbReference type="InterPro" id="IPR002126">
    <property type="entry name" value="Cadherin-like_dom"/>
</dbReference>
<feature type="signal peptide" evidence="9">
    <location>
        <begin position="1"/>
        <end position="31"/>
    </location>
</feature>
<feature type="domain" description="Cadherin" evidence="10">
    <location>
        <begin position="91"/>
        <end position="131"/>
    </location>
</feature>
<evidence type="ECO:0000256" key="6">
    <source>
        <dbReference type="ARBA" id="ARBA00022989"/>
    </source>
</evidence>
<reference evidence="11" key="1">
    <citation type="journal article" date="2023" name="Science">
        <title>Genome structures resolve the early diversification of teleost fishes.</title>
        <authorList>
            <person name="Parey E."/>
            <person name="Louis A."/>
            <person name="Montfort J."/>
            <person name="Bouchez O."/>
            <person name="Roques C."/>
            <person name="Iampietro C."/>
            <person name="Lluch J."/>
            <person name="Castinel A."/>
            <person name="Donnadieu C."/>
            <person name="Desvignes T."/>
            <person name="Floi Bucao C."/>
            <person name="Jouanno E."/>
            <person name="Wen M."/>
            <person name="Mejri S."/>
            <person name="Dirks R."/>
            <person name="Jansen H."/>
            <person name="Henkel C."/>
            <person name="Chen W.J."/>
            <person name="Zahm M."/>
            <person name="Cabau C."/>
            <person name="Klopp C."/>
            <person name="Thompson A.W."/>
            <person name="Robinson-Rechavi M."/>
            <person name="Braasch I."/>
            <person name="Lecointre G."/>
            <person name="Bobe J."/>
            <person name="Postlethwait J.H."/>
            <person name="Berthelot C."/>
            <person name="Roest Crollius H."/>
            <person name="Guiguen Y."/>
        </authorList>
    </citation>
    <scope>NUCLEOTIDE SEQUENCE</scope>
    <source>
        <strain evidence="11">NC1722</strain>
    </source>
</reference>
<dbReference type="InterPro" id="IPR015919">
    <property type="entry name" value="Cadherin-like_sf"/>
</dbReference>
<feature type="domain" description="Cadherin" evidence="10">
    <location>
        <begin position="485"/>
        <end position="575"/>
    </location>
</feature>
<evidence type="ECO:0000313" key="11">
    <source>
        <dbReference type="EMBL" id="KAJ8412620.1"/>
    </source>
</evidence>
<dbReference type="FunFam" id="2.60.40.60:FF:000015">
    <property type="entry name" value="FAT atypical cadherin 1"/>
    <property type="match status" value="1"/>
</dbReference>
<keyword evidence="5" id="KW-0130">Cell adhesion</keyword>
<dbReference type="PROSITE" id="PS00232">
    <property type="entry name" value="CADHERIN_1"/>
    <property type="match status" value="1"/>
</dbReference>
<evidence type="ECO:0000256" key="2">
    <source>
        <dbReference type="ARBA" id="ARBA00022692"/>
    </source>
</evidence>
<dbReference type="Proteomes" id="UP001221898">
    <property type="component" value="Unassembled WGS sequence"/>
</dbReference>
<keyword evidence="7" id="KW-0472">Membrane</keyword>
<dbReference type="InterPro" id="IPR020894">
    <property type="entry name" value="Cadherin_CS"/>
</dbReference>
<dbReference type="GO" id="GO:0009653">
    <property type="term" value="P:anatomical structure morphogenesis"/>
    <property type="evidence" value="ECO:0007669"/>
    <property type="project" value="UniProtKB-ARBA"/>
</dbReference>
<evidence type="ECO:0000313" key="12">
    <source>
        <dbReference type="Proteomes" id="UP001221898"/>
    </source>
</evidence>
<evidence type="ECO:0000256" key="4">
    <source>
        <dbReference type="ARBA" id="ARBA00022837"/>
    </source>
</evidence>
<dbReference type="EMBL" id="JAINUG010000019">
    <property type="protein sequence ID" value="KAJ8412620.1"/>
    <property type="molecule type" value="Genomic_DNA"/>
</dbReference>
<evidence type="ECO:0000256" key="1">
    <source>
        <dbReference type="ARBA" id="ARBA00004370"/>
    </source>
</evidence>
<dbReference type="Pfam" id="PF00028">
    <property type="entry name" value="Cadherin"/>
    <property type="match status" value="3"/>
</dbReference>
<dbReference type="SUPFAM" id="SSF49313">
    <property type="entry name" value="Cadherin-like"/>
    <property type="match status" value="6"/>
</dbReference>
<keyword evidence="2" id="KW-0812">Transmembrane</keyword>
<dbReference type="GO" id="GO:0005886">
    <property type="term" value="C:plasma membrane"/>
    <property type="evidence" value="ECO:0007669"/>
    <property type="project" value="InterPro"/>
</dbReference>
<comment type="subcellular location">
    <subcellularLocation>
        <location evidence="1">Membrane</location>
    </subcellularLocation>
</comment>
<evidence type="ECO:0000256" key="8">
    <source>
        <dbReference type="PROSITE-ProRule" id="PRU00043"/>
    </source>
</evidence>
<evidence type="ECO:0000256" key="5">
    <source>
        <dbReference type="ARBA" id="ARBA00022889"/>
    </source>
</evidence>
<keyword evidence="12" id="KW-1185">Reference proteome</keyword>
<dbReference type="CDD" id="cd11304">
    <property type="entry name" value="Cadherin_repeat"/>
    <property type="match status" value="6"/>
</dbReference>
<evidence type="ECO:0000256" key="9">
    <source>
        <dbReference type="SAM" id="SignalP"/>
    </source>
</evidence>
<keyword evidence="9" id="KW-0732">Signal</keyword>
<evidence type="ECO:0000256" key="7">
    <source>
        <dbReference type="ARBA" id="ARBA00023136"/>
    </source>
</evidence>
<dbReference type="PRINTS" id="PR00205">
    <property type="entry name" value="CADHERIN"/>
</dbReference>
<dbReference type="SMART" id="SM00112">
    <property type="entry name" value="CA"/>
    <property type="match status" value="5"/>
</dbReference>